<dbReference type="eggNOG" id="COG0457">
    <property type="taxonomic scope" value="Bacteria"/>
</dbReference>
<protein>
    <submittedName>
        <fullName evidence="1">Needle chaperone SctG</fullName>
    </submittedName>
</protein>
<accession>A0A090D069</accession>
<dbReference type="STRING" id="1437425.CSEC_0104"/>
<dbReference type="InterPro" id="IPR011990">
    <property type="entry name" value="TPR-like_helical_dom_sf"/>
</dbReference>
<name>A0A090D069_9BACT</name>
<sequence length="151" mass="16956">MASEKLDEYIDDFALLIEAGFVAVKQLDETSATRIFKAAQVMNPTSVAPEIGLGYISLNKLELKEATKIFEGVLEKEPENYLAKTFLGMCFLLTKPKREKGEKIIRDAMEKTNDETVKSLGKISLEWADKDLKKNKSPFFADAAKESEKTK</sequence>
<dbReference type="Gene3D" id="1.25.40.10">
    <property type="entry name" value="Tetratricopeptide repeat domain"/>
    <property type="match status" value="1"/>
</dbReference>
<dbReference type="OrthoDB" id="20885at2"/>
<evidence type="ECO:0000313" key="1">
    <source>
        <dbReference type="EMBL" id="CDR32948.1"/>
    </source>
</evidence>
<dbReference type="Proteomes" id="UP000031552">
    <property type="component" value="Unassembled WGS sequence"/>
</dbReference>
<proteinExistence type="predicted"/>
<dbReference type="AlphaFoldDB" id="A0A090D069"/>
<dbReference type="EMBL" id="CCEJ010000001">
    <property type="protein sequence ID" value="CDR32948.1"/>
    <property type="molecule type" value="Genomic_DNA"/>
</dbReference>
<organism evidence="1 2">
    <name type="scientific">Candidatus Criblamydia sequanensis CRIB-18</name>
    <dbReference type="NCBI Taxonomy" id="1437425"/>
    <lineage>
        <taxon>Bacteria</taxon>
        <taxon>Pseudomonadati</taxon>
        <taxon>Chlamydiota</taxon>
        <taxon>Chlamydiia</taxon>
        <taxon>Parachlamydiales</taxon>
        <taxon>Candidatus Criblamydiaceae</taxon>
        <taxon>Candidatus Criblamydia</taxon>
    </lineage>
</organism>
<dbReference type="SUPFAM" id="SSF48452">
    <property type="entry name" value="TPR-like"/>
    <property type="match status" value="1"/>
</dbReference>
<evidence type="ECO:0000313" key="2">
    <source>
        <dbReference type="Proteomes" id="UP000031552"/>
    </source>
</evidence>
<dbReference type="RefSeq" id="WP_041016459.1">
    <property type="nucleotide sequence ID" value="NZ_CCEJ010000001.1"/>
</dbReference>
<gene>
    <name evidence="1" type="primary">sctG</name>
    <name evidence="1" type="ORF">CSEC_0104</name>
</gene>
<reference evidence="1" key="2">
    <citation type="submission" date="2014-09" db="EMBL/GenBank/DDBJ databases">
        <title>Criblamydia sequanensis harbors a mega-plasmid encoding arsenite resistance.</title>
        <authorList>
            <person name="Bertelli C."/>
            <person name="Goesmann A."/>
            <person name="Greub G."/>
        </authorList>
    </citation>
    <scope>NUCLEOTIDE SEQUENCE [LARGE SCALE GENOMIC DNA]</scope>
    <source>
        <strain evidence="1">CRIB-18</strain>
    </source>
</reference>
<reference evidence="1" key="1">
    <citation type="submission" date="2013-12" db="EMBL/GenBank/DDBJ databases">
        <authorList>
            <person name="Linke B."/>
        </authorList>
    </citation>
    <scope>NUCLEOTIDE SEQUENCE [LARGE SCALE GENOMIC DNA]</scope>
    <source>
        <strain evidence="1">CRIB-18</strain>
    </source>
</reference>
<comment type="caution">
    <text evidence="1">The sequence shown here is derived from an EMBL/GenBank/DDBJ whole genome shotgun (WGS) entry which is preliminary data.</text>
</comment>
<keyword evidence="2" id="KW-1185">Reference proteome</keyword>